<keyword evidence="3" id="KW-1185">Reference proteome</keyword>
<organism evidence="2 3">
    <name type="scientific">Cannabis sativa</name>
    <name type="common">Hemp</name>
    <name type="synonym">Marijuana</name>
    <dbReference type="NCBI Taxonomy" id="3483"/>
    <lineage>
        <taxon>Eukaryota</taxon>
        <taxon>Viridiplantae</taxon>
        <taxon>Streptophyta</taxon>
        <taxon>Embryophyta</taxon>
        <taxon>Tracheophyta</taxon>
        <taxon>Spermatophyta</taxon>
        <taxon>Magnoliopsida</taxon>
        <taxon>eudicotyledons</taxon>
        <taxon>Gunneridae</taxon>
        <taxon>Pentapetalae</taxon>
        <taxon>rosids</taxon>
        <taxon>fabids</taxon>
        <taxon>Rosales</taxon>
        <taxon>Cannabaceae</taxon>
        <taxon>Cannabis</taxon>
    </lineage>
</organism>
<protein>
    <submittedName>
        <fullName evidence="2">Uncharacterized protein</fullName>
    </submittedName>
</protein>
<accession>A0A7J6EI93</accession>
<proteinExistence type="predicted"/>
<gene>
    <name evidence="2" type="ORF">G4B88_009608</name>
</gene>
<evidence type="ECO:0000313" key="2">
    <source>
        <dbReference type="EMBL" id="KAF4358045.1"/>
    </source>
</evidence>
<sequence length="77" mass="8999">MSDFFSMVTWSWTHGPALFFEVLCLHVPVYDRTPFEDNVPLIMLPLQRNPLTWLETSFGDAYLLMLLLEILIHSNTL</sequence>
<feature type="chain" id="PRO_5029911476" evidence="1">
    <location>
        <begin position="20"/>
        <end position="77"/>
    </location>
</feature>
<dbReference type="AlphaFoldDB" id="A0A7J6EI93"/>
<dbReference type="EMBL" id="JAATIQ010000392">
    <property type="protein sequence ID" value="KAF4358045.1"/>
    <property type="molecule type" value="Genomic_DNA"/>
</dbReference>
<evidence type="ECO:0000313" key="3">
    <source>
        <dbReference type="Proteomes" id="UP000583929"/>
    </source>
</evidence>
<feature type="signal peptide" evidence="1">
    <location>
        <begin position="1"/>
        <end position="19"/>
    </location>
</feature>
<evidence type="ECO:0000256" key="1">
    <source>
        <dbReference type="SAM" id="SignalP"/>
    </source>
</evidence>
<keyword evidence="1" id="KW-0732">Signal</keyword>
<name>A0A7J6EI93_CANSA</name>
<comment type="caution">
    <text evidence="2">The sequence shown here is derived from an EMBL/GenBank/DDBJ whole genome shotgun (WGS) entry which is preliminary data.</text>
</comment>
<dbReference type="Proteomes" id="UP000583929">
    <property type="component" value="Unassembled WGS sequence"/>
</dbReference>
<reference evidence="2 3" key="1">
    <citation type="journal article" date="2020" name="bioRxiv">
        <title>Sequence and annotation of 42 cannabis genomes reveals extensive copy number variation in cannabinoid synthesis and pathogen resistance genes.</title>
        <authorList>
            <person name="Mckernan K.J."/>
            <person name="Helbert Y."/>
            <person name="Kane L.T."/>
            <person name="Ebling H."/>
            <person name="Zhang L."/>
            <person name="Liu B."/>
            <person name="Eaton Z."/>
            <person name="Mclaughlin S."/>
            <person name="Kingan S."/>
            <person name="Baybayan P."/>
            <person name="Concepcion G."/>
            <person name="Jordan M."/>
            <person name="Riva A."/>
            <person name="Barbazuk W."/>
            <person name="Harkins T."/>
        </authorList>
    </citation>
    <scope>NUCLEOTIDE SEQUENCE [LARGE SCALE GENOMIC DNA]</scope>
    <source>
        <strain evidence="3">cv. Jamaican Lion 4</strain>
        <tissue evidence="2">Leaf</tissue>
    </source>
</reference>